<dbReference type="SUPFAM" id="SSF54593">
    <property type="entry name" value="Glyoxalase/Bleomycin resistance protein/Dihydroxybiphenyl dioxygenase"/>
    <property type="match status" value="1"/>
</dbReference>
<dbReference type="PIRSF" id="PIRSF009283">
    <property type="entry name" value="HPP_dOase"/>
    <property type="match status" value="1"/>
</dbReference>
<dbReference type="InterPro" id="IPR029068">
    <property type="entry name" value="Glyas_Bleomycin-R_OHBP_Dase"/>
</dbReference>
<dbReference type="InterPro" id="IPR041735">
    <property type="entry name" value="4OHPhenylPyrv_dOase_C"/>
</dbReference>
<accession>A0A9X2IZD6</accession>
<evidence type="ECO:0000313" key="7">
    <source>
        <dbReference type="EMBL" id="MCM6776619.1"/>
    </source>
</evidence>
<sequence length="345" mass="36602">MSTALPAALAGLAIDYIGFQVDSLSESTAEFVDRYGFISDTATAAGSVRLRQGDITIVLTTSDDPDHPARKYVAAHGDGIADIALTTSDARAAFAAAVRRGARPVTHPAVDPDTGAVTATIGAFGDVVHTFVQHGAARRGVAPLSAARLATVDHIAVCVQPGRLTATVEFYRDTLGFAVVYEERVVVGDQAMLSTVVQNDAGGVTLVLIEPDPTASPGQIDAFLRDHGGPGVQHLAFGTDDIVQSVGALRARGVRFLRAPDAYYTLLAGRAALDRHTVPELRARDILVDTDHDGQLFQIFTRSTHSRGTYFAEIIERQGARTFGSGNIRALYEAVELEHEGSAIR</sequence>
<keyword evidence="4 5" id="KW-0408">Iron</keyword>
<keyword evidence="2 5" id="KW-0479">Metal-binding</keyword>
<dbReference type="PANTHER" id="PTHR11959:SF1">
    <property type="entry name" value="4-HYDROXYPHENYLPYRUVATE DIOXYGENASE"/>
    <property type="match status" value="1"/>
</dbReference>
<comment type="similarity">
    <text evidence="1">Belongs to the 4HPPD family.</text>
</comment>
<feature type="binding site" evidence="5">
    <location>
        <position position="313"/>
    </location>
    <ligand>
        <name>Fe cation</name>
        <dbReference type="ChEBI" id="CHEBI:24875"/>
    </ligand>
</feature>
<keyword evidence="3" id="KW-0677">Repeat</keyword>
<gene>
    <name evidence="7" type="primary">hppD</name>
    <name evidence="7" type="ORF">NDR86_24330</name>
</gene>
<dbReference type="CDD" id="cd07250">
    <property type="entry name" value="HPPD_C_like"/>
    <property type="match status" value="1"/>
</dbReference>
<dbReference type="Pfam" id="PF14696">
    <property type="entry name" value="Glyoxalase_5"/>
    <property type="match status" value="1"/>
</dbReference>
<comment type="cofactor">
    <cofactor evidence="5">
        <name>Fe cation</name>
        <dbReference type="ChEBI" id="CHEBI:24875"/>
    </cofactor>
    <text evidence="5">Binds 1 Fe cation per subunit.</text>
</comment>
<keyword evidence="8" id="KW-1185">Reference proteome</keyword>
<evidence type="ECO:0000256" key="4">
    <source>
        <dbReference type="ARBA" id="ARBA00023004"/>
    </source>
</evidence>
<dbReference type="Pfam" id="PF00903">
    <property type="entry name" value="Glyoxalase"/>
    <property type="match status" value="1"/>
</dbReference>
<dbReference type="AlphaFoldDB" id="A0A9X2IZD6"/>
<dbReference type="InterPro" id="IPR037523">
    <property type="entry name" value="VOC_core"/>
</dbReference>
<evidence type="ECO:0000256" key="3">
    <source>
        <dbReference type="ARBA" id="ARBA00022737"/>
    </source>
</evidence>
<feature type="binding site" evidence="5">
    <location>
        <position position="154"/>
    </location>
    <ligand>
        <name>Fe cation</name>
        <dbReference type="ChEBI" id="CHEBI:24875"/>
    </ligand>
</feature>
<evidence type="ECO:0000256" key="1">
    <source>
        <dbReference type="ARBA" id="ARBA00005877"/>
    </source>
</evidence>
<evidence type="ECO:0000313" key="8">
    <source>
        <dbReference type="Proteomes" id="UP001139157"/>
    </source>
</evidence>
<reference evidence="7" key="1">
    <citation type="submission" date="2022-06" db="EMBL/GenBank/DDBJ databases">
        <title>Novel species in genus nocardia.</title>
        <authorList>
            <person name="Li F."/>
        </authorList>
    </citation>
    <scope>NUCLEOTIDE SEQUENCE</scope>
    <source>
        <strain evidence="7">CDC141</strain>
    </source>
</reference>
<dbReference type="InterPro" id="IPR004360">
    <property type="entry name" value="Glyas_Fos-R_dOase_dom"/>
</dbReference>
<dbReference type="PANTHER" id="PTHR11959">
    <property type="entry name" value="4-HYDROXYPHENYLPYRUVATE DIOXYGENASE"/>
    <property type="match status" value="1"/>
</dbReference>
<dbReference type="RefSeq" id="WP_251914931.1">
    <property type="nucleotide sequence ID" value="NZ_JAMRXG010000011.1"/>
</dbReference>
<evidence type="ECO:0000256" key="5">
    <source>
        <dbReference type="PIRSR" id="PIRSR009283-1"/>
    </source>
</evidence>
<dbReference type="InterPro" id="IPR005956">
    <property type="entry name" value="4OHPhenylPyrv_dOase"/>
</dbReference>
<dbReference type="EMBL" id="JAMRXG010000011">
    <property type="protein sequence ID" value="MCM6776619.1"/>
    <property type="molecule type" value="Genomic_DNA"/>
</dbReference>
<feature type="binding site" evidence="5">
    <location>
        <position position="234"/>
    </location>
    <ligand>
        <name>Fe cation</name>
        <dbReference type="ChEBI" id="CHEBI:24875"/>
    </ligand>
</feature>
<dbReference type="Gene3D" id="3.10.180.10">
    <property type="entry name" value="2,3-Dihydroxybiphenyl 1,2-Dioxygenase, domain 1"/>
    <property type="match status" value="2"/>
</dbReference>
<name>A0A9X2IZD6_9NOCA</name>
<evidence type="ECO:0000256" key="2">
    <source>
        <dbReference type="ARBA" id="ARBA00022723"/>
    </source>
</evidence>
<feature type="domain" description="VOC" evidence="6">
    <location>
        <begin position="13"/>
        <end position="134"/>
    </location>
</feature>
<dbReference type="GO" id="GO:0003868">
    <property type="term" value="F:4-hydroxyphenylpyruvate dioxygenase activity"/>
    <property type="evidence" value="ECO:0007669"/>
    <property type="project" value="UniProtKB-EC"/>
</dbReference>
<keyword evidence="7" id="KW-0560">Oxidoreductase</keyword>
<dbReference type="PROSITE" id="PS51819">
    <property type="entry name" value="VOC"/>
    <property type="match status" value="2"/>
</dbReference>
<dbReference type="GO" id="GO:0006572">
    <property type="term" value="P:L-tyrosine catabolic process"/>
    <property type="evidence" value="ECO:0007669"/>
    <property type="project" value="TreeGrafter"/>
</dbReference>
<dbReference type="NCBIfam" id="TIGR01263">
    <property type="entry name" value="4HPPD"/>
    <property type="match status" value="1"/>
</dbReference>
<proteinExistence type="inferred from homology"/>
<feature type="domain" description="VOC" evidence="6">
    <location>
        <begin position="151"/>
        <end position="302"/>
    </location>
</feature>
<dbReference type="GO" id="GO:0046872">
    <property type="term" value="F:metal ion binding"/>
    <property type="evidence" value="ECO:0007669"/>
    <property type="project" value="UniProtKB-KW"/>
</dbReference>
<dbReference type="Proteomes" id="UP001139157">
    <property type="component" value="Unassembled WGS sequence"/>
</dbReference>
<comment type="caution">
    <text evidence="7">The sequence shown here is derived from an EMBL/GenBank/DDBJ whole genome shotgun (WGS) entry which is preliminary data.</text>
</comment>
<keyword evidence="7" id="KW-0223">Dioxygenase</keyword>
<dbReference type="EC" id="1.13.11.27" evidence="7"/>
<protein>
    <submittedName>
        <fullName evidence="7">4-hydroxyphenylpyruvate dioxygenase</fullName>
        <ecNumber evidence="7">1.13.11.27</ecNumber>
    </submittedName>
</protein>
<evidence type="ECO:0000259" key="6">
    <source>
        <dbReference type="PROSITE" id="PS51819"/>
    </source>
</evidence>
<organism evidence="7 8">
    <name type="scientific">Nocardia pulmonis</name>
    <dbReference type="NCBI Taxonomy" id="2951408"/>
    <lineage>
        <taxon>Bacteria</taxon>
        <taxon>Bacillati</taxon>
        <taxon>Actinomycetota</taxon>
        <taxon>Actinomycetes</taxon>
        <taxon>Mycobacteriales</taxon>
        <taxon>Nocardiaceae</taxon>
        <taxon>Nocardia</taxon>
    </lineage>
</organism>